<dbReference type="OrthoDB" id="9771212at2"/>
<protein>
    <submittedName>
        <fullName evidence="1">Uncharacterized protein DUF1848</fullName>
    </submittedName>
</protein>
<reference evidence="1 2" key="1">
    <citation type="submission" date="2019-03" db="EMBL/GenBank/DDBJ databases">
        <title>Subsurface microbial communities from deep shales in Ohio and West Virginia, USA.</title>
        <authorList>
            <person name="Wrighton K."/>
        </authorList>
    </citation>
    <scope>NUCLEOTIDE SEQUENCE [LARGE SCALE GENOMIC DNA]</scope>
    <source>
        <strain evidence="1 2">MSL9.2</strain>
    </source>
</reference>
<gene>
    <name evidence="1" type="ORF">C8C77_12528</name>
</gene>
<dbReference type="AlphaFoldDB" id="A0A4R7YSP1"/>
<comment type="caution">
    <text evidence="1">The sequence shown here is derived from an EMBL/GenBank/DDBJ whole genome shotgun (WGS) entry which is preliminary data.</text>
</comment>
<dbReference type="InterPro" id="IPR014998">
    <property type="entry name" value="DUF1848"/>
</dbReference>
<name>A0A4R7YSP1_9FIRM</name>
<sequence>MIISASRRTDIPAFYSKWFINRIREGFFFQVNPYNQQQKGISLAPEAVEAFVFWSKYPRPLLKYLPELDHRGYNYYFQFTLNNYPELLESRLPSLEARISAFKELSQSLGKERVIWRYDPIIISSLTPPAYHLQQFSQLAAELKDSSSRVVISFLDFYGKTKSRLKKLEQENGISFRDLVKAEAELLSFCRSLKEIAEANDFEIQSCGEMNNDSARIIPPGKCIDDQLLNQLFDLKLPSLKDPGQRQSCLCIKAAEMGVYNSCQFDCVYCYASRGPDKIRERIDQHNPESPVLIGEAQQEFKQQLSLFNKKF</sequence>
<organism evidence="1 2">
    <name type="scientific">Halanaerobium saccharolyticum</name>
    <dbReference type="NCBI Taxonomy" id="43595"/>
    <lineage>
        <taxon>Bacteria</taxon>
        <taxon>Bacillati</taxon>
        <taxon>Bacillota</taxon>
        <taxon>Clostridia</taxon>
        <taxon>Halanaerobiales</taxon>
        <taxon>Halanaerobiaceae</taxon>
        <taxon>Halanaerobium</taxon>
    </lineage>
</organism>
<dbReference type="RefSeq" id="WP_111573057.1">
    <property type="nucleotide sequence ID" value="NZ_QLME01000024.1"/>
</dbReference>
<proteinExistence type="predicted"/>
<evidence type="ECO:0000313" key="2">
    <source>
        <dbReference type="Proteomes" id="UP000294697"/>
    </source>
</evidence>
<evidence type="ECO:0000313" key="1">
    <source>
        <dbReference type="EMBL" id="TDW00788.1"/>
    </source>
</evidence>
<dbReference type="Proteomes" id="UP000294697">
    <property type="component" value="Unassembled WGS sequence"/>
</dbReference>
<dbReference type="Pfam" id="PF08902">
    <property type="entry name" value="DUF1848"/>
    <property type="match status" value="1"/>
</dbReference>
<accession>A0A4R7YSP1</accession>
<dbReference type="EMBL" id="SODA01000025">
    <property type="protein sequence ID" value="TDW00788.1"/>
    <property type="molecule type" value="Genomic_DNA"/>
</dbReference>